<dbReference type="PANTHER" id="PTHR30075:SF2">
    <property type="entry name" value="GLYCINE--TRNA LIGASE, CHLOROPLASTIC_MITOCHONDRIAL 2"/>
    <property type="match status" value="1"/>
</dbReference>
<comment type="similarity">
    <text evidence="2 10">Belongs to the class-II aminoacyl-tRNA synthetase family.</text>
</comment>
<dbReference type="GO" id="GO:0004820">
    <property type="term" value="F:glycine-tRNA ligase activity"/>
    <property type="evidence" value="ECO:0007669"/>
    <property type="project" value="UniProtKB-UniRule"/>
</dbReference>
<dbReference type="Pfam" id="PF05746">
    <property type="entry name" value="DALR_1"/>
    <property type="match status" value="1"/>
</dbReference>
<evidence type="ECO:0000256" key="1">
    <source>
        <dbReference type="ARBA" id="ARBA00004496"/>
    </source>
</evidence>
<evidence type="ECO:0000256" key="5">
    <source>
        <dbReference type="ARBA" id="ARBA00022741"/>
    </source>
</evidence>
<dbReference type="InterPro" id="IPR015944">
    <property type="entry name" value="Gly-tRNA-synth_bsu"/>
</dbReference>
<evidence type="ECO:0000256" key="6">
    <source>
        <dbReference type="ARBA" id="ARBA00022840"/>
    </source>
</evidence>
<name>A0A089RVJ0_9LACO</name>
<keyword evidence="8 10" id="KW-0030">Aminoacyl-tRNA synthetase</keyword>
<dbReference type="SUPFAM" id="SSF109604">
    <property type="entry name" value="HD-domain/PDEase-like"/>
    <property type="match status" value="1"/>
</dbReference>
<dbReference type="GO" id="GO:0006420">
    <property type="term" value="P:arginyl-tRNA aminoacylation"/>
    <property type="evidence" value="ECO:0007669"/>
    <property type="project" value="InterPro"/>
</dbReference>
<dbReference type="GO" id="GO:0004814">
    <property type="term" value="F:arginine-tRNA ligase activity"/>
    <property type="evidence" value="ECO:0007669"/>
    <property type="project" value="InterPro"/>
</dbReference>
<evidence type="ECO:0000256" key="2">
    <source>
        <dbReference type="ARBA" id="ARBA00008226"/>
    </source>
</evidence>
<organism evidence="12 13">
    <name type="scientific">Ligilactobacillus salivarius</name>
    <dbReference type="NCBI Taxonomy" id="1624"/>
    <lineage>
        <taxon>Bacteria</taxon>
        <taxon>Bacillati</taxon>
        <taxon>Bacillota</taxon>
        <taxon>Bacilli</taxon>
        <taxon>Lactobacillales</taxon>
        <taxon>Lactobacillaceae</taxon>
        <taxon>Ligilactobacillus</taxon>
    </lineage>
</organism>
<evidence type="ECO:0000256" key="9">
    <source>
        <dbReference type="ARBA" id="ARBA00047937"/>
    </source>
</evidence>
<dbReference type="HAMAP" id="MF_00255">
    <property type="entry name" value="Gly_tRNA_synth_beta"/>
    <property type="match status" value="1"/>
</dbReference>
<dbReference type="RefSeq" id="WP_034983179.1">
    <property type="nucleotide sequence ID" value="NZ_CP007646.1"/>
</dbReference>
<evidence type="ECO:0000256" key="7">
    <source>
        <dbReference type="ARBA" id="ARBA00022917"/>
    </source>
</evidence>
<reference evidence="12 13" key="1">
    <citation type="journal article" date="2014" name="BMC Genomics">
        <title>Unusual genome complexity in Lactobacillus salivarius JCM1046.</title>
        <authorList>
            <person name="Raftis E.J."/>
            <person name="Forde B.M."/>
            <person name="Claesson M.J."/>
            <person name="O'Toole P.W."/>
        </authorList>
    </citation>
    <scope>NUCLEOTIDE SEQUENCE [LARGE SCALE GENOMIC DNA]</scope>
    <source>
        <strain evidence="12 13">JCM1046</strain>
    </source>
</reference>
<dbReference type="Proteomes" id="UP000029488">
    <property type="component" value="Chromosome"/>
</dbReference>
<dbReference type="PANTHER" id="PTHR30075">
    <property type="entry name" value="GLYCYL-TRNA SYNTHETASE"/>
    <property type="match status" value="1"/>
</dbReference>
<evidence type="ECO:0000256" key="10">
    <source>
        <dbReference type="HAMAP-Rule" id="MF_00255"/>
    </source>
</evidence>
<evidence type="ECO:0000259" key="11">
    <source>
        <dbReference type="Pfam" id="PF05746"/>
    </source>
</evidence>
<gene>
    <name evidence="10 12" type="primary">glyS</name>
    <name evidence="12" type="ORF">LSJ_0932c</name>
</gene>
<dbReference type="Pfam" id="PF02092">
    <property type="entry name" value="tRNA_synt_2f"/>
    <property type="match status" value="1"/>
</dbReference>
<proteinExistence type="inferred from homology"/>
<comment type="subunit">
    <text evidence="10">Tetramer of two alpha and two beta subunits.</text>
</comment>
<sequence length="693" mass="78052">MAHTFLLEIGLEEIPAHVVTPSVNQLVQKTTKFLKEQRIDFDEVIPYSTPRRLTVKVTGLADKQADIEEEAKGPSKKIALDDEGNWSKAAQGFVRGQGVTVDDIFFKELKGTEYVYVKKFIPGKPVTEVLAGMKDVAMDLKFPTMMRWGSNDFEYVRPIKWLVALLDDEVVPFEILDIKTGRTTQGHRFLGEAVDVPSADKYLETLETQKVIADAGVRKAEIRKQIDALATENNWNIVVDEDLLEEVNNLVEYPTVFAGKFKEEYLQVPNEVLITSMKDHQRFFYVTDKEGNLLPNFVSVRNGNKDYLENVIAGNEKVLTARLEDAKFFYEEDQQHTIADYVERLKKVMFHDKIGTIYEKMERVNLLAKFLGNKLGLSETELKDLDRASMIYKFDLVTGMVGEFSELQGIMGEIYAHLQGEDDNVSTAIREEYMPTSSEGELPQSNVGAVLSIADKLDSIQSFFAANMIPSGSNDPYALRRQALGIIRIALDKGWDISLPVLHAAINYAYAKREDLYKNTQPIANISETDTFVIDRLAQVLSGNKFRRDILDAVVDKADMPFIQALQAAQVLSKHAEDDNFKEVIEALTRVTRLAKKAPEFGSDAVVDSTLFENDTEKVLADEFAKVEAGYGDAEMNEKFAILSSLKDSITAYFDATMIMADDEKVKNNRLLQLVKIAELTEDFGSLDKLIVK</sequence>
<dbReference type="AlphaFoldDB" id="A0A089RVJ0"/>
<dbReference type="InterPro" id="IPR008909">
    <property type="entry name" value="DALR_anticod-bd"/>
</dbReference>
<evidence type="ECO:0000313" key="12">
    <source>
        <dbReference type="EMBL" id="AIR10612.1"/>
    </source>
</evidence>
<feature type="domain" description="DALR anticodon binding" evidence="11">
    <location>
        <begin position="585"/>
        <end position="676"/>
    </location>
</feature>
<keyword evidence="5 10" id="KW-0547">Nucleotide-binding</keyword>
<comment type="catalytic activity">
    <reaction evidence="9 10">
        <text>tRNA(Gly) + glycine + ATP = glycyl-tRNA(Gly) + AMP + diphosphate</text>
        <dbReference type="Rhea" id="RHEA:16013"/>
        <dbReference type="Rhea" id="RHEA-COMP:9664"/>
        <dbReference type="Rhea" id="RHEA-COMP:9683"/>
        <dbReference type="ChEBI" id="CHEBI:30616"/>
        <dbReference type="ChEBI" id="CHEBI:33019"/>
        <dbReference type="ChEBI" id="CHEBI:57305"/>
        <dbReference type="ChEBI" id="CHEBI:78442"/>
        <dbReference type="ChEBI" id="CHEBI:78522"/>
        <dbReference type="ChEBI" id="CHEBI:456215"/>
        <dbReference type="EC" id="6.1.1.14"/>
    </reaction>
</comment>
<dbReference type="KEGG" id="lsj:LSJ_0932c"/>
<accession>A0A089RVJ0</accession>
<keyword evidence="4 10" id="KW-0436">Ligase</keyword>
<dbReference type="NCBIfam" id="TIGR00211">
    <property type="entry name" value="glyS"/>
    <property type="match status" value="1"/>
</dbReference>
<dbReference type="EMBL" id="CP007646">
    <property type="protein sequence ID" value="AIR10612.1"/>
    <property type="molecule type" value="Genomic_DNA"/>
</dbReference>
<evidence type="ECO:0000256" key="3">
    <source>
        <dbReference type="ARBA" id="ARBA00022490"/>
    </source>
</evidence>
<dbReference type="PRINTS" id="PR01045">
    <property type="entry name" value="TRNASYNTHGB"/>
</dbReference>
<evidence type="ECO:0000256" key="8">
    <source>
        <dbReference type="ARBA" id="ARBA00023146"/>
    </source>
</evidence>
<evidence type="ECO:0000256" key="4">
    <source>
        <dbReference type="ARBA" id="ARBA00022598"/>
    </source>
</evidence>
<dbReference type="GO" id="GO:0005524">
    <property type="term" value="F:ATP binding"/>
    <property type="evidence" value="ECO:0007669"/>
    <property type="project" value="UniProtKB-UniRule"/>
</dbReference>
<dbReference type="GO" id="GO:0006426">
    <property type="term" value="P:glycyl-tRNA aminoacylation"/>
    <property type="evidence" value="ECO:0007669"/>
    <property type="project" value="UniProtKB-UniRule"/>
</dbReference>
<dbReference type="GO" id="GO:0005829">
    <property type="term" value="C:cytosol"/>
    <property type="evidence" value="ECO:0007669"/>
    <property type="project" value="TreeGrafter"/>
</dbReference>
<protein>
    <recommendedName>
        <fullName evidence="10">Glycine--tRNA ligase beta subunit</fullName>
        <ecNumber evidence="10">6.1.1.14</ecNumber>
    </recommendedName>
    <alternativeName>
        <fullName evidence="10">Glycyl-tRNA synthetase beta subunit</fullName>
        <shortName evidence="10">GlyRS</shortName>
    </alternativeName>
</protein>
<keyword evidence="3 10" id="KW-0963">Cytoplasm</keyword>
<dbReference type="InterPro" id="IPR006194">
    <property type="entry name" value="Gly-tRNA-synth_heterodimer"/>
</dbReference>
<evidence type="ECO:0000313" key="13">
    <source>
        <dbReference type="Proteomes" id="UP000029488"/>
    </source>
</evidence>
<comment type="subcellular location">
    <subcellularLocation>
        <location evidence="1 10">Cytoplasm</location>
    </subcellularLocation>
</comment>
<keyword evidence="6 10" id="KW-0067">ATP-binding</keyword>
<dbReference type="EC" id="6.1.1.14" evidence="10"/>
<dbReference type="PROSITE" id="PS50861">
    <property type="entry name" value="AA_TRNA_LIGASE_II_GLYAB"/>
    <property type="match status" value="1"/>
</dbReference>
<keyword evidence="7 10" id="KW-0648">Protein biosynthesis</keyword>